<feature type="transmembrane region" description="Helical" evidence="11">
    <location>
        <begin position="91"/>
        <end position="118"/>
    </location>
</feature>
<keyword evidence="3 10" id="KW-0812">Transmembrane</keyword>
<dbReference type="GO" id="GO:0004930">
    <property type="term" value="F:G protein-coupled receptor activity"/>
    <property type="evidence" value="ECO:0007669"/>
    <property type="project" value="UniProtKB-KW"/>
</dbReference>
<feature type="domain" description="G-protein coupled receptors family 1 profile" evidence="12">
    <location>
        <begin position="41"/>
        <end position="314"/>
    </location>
</feature>
<evidence type="ECO:0000256" key="7">
    <source>
        <dbReference type="ARBA" id="ARBA00023136"/>
    </source>
</evidence>
<dbReference type="OrthoDB" id="6145535at2759"/>
<evidence type="ECO:0000256" key="6">
    <source>
        <dbReference type="ARBA" id="ARBA00023040"/>
    </source>
</evidence>
<dbReference type="GO" id="GO:0005886">
    <property type="term" value="C:plasma membrane"/>
    <property type="evidence" value="ECO:0007669"/>
    <property type="project" value="UniProtKB-SubCell"/>
</dbReference>
<keyword evidence="5 11" id="KW-1133">Transmembrane helix</keyword>
<protein>
    <recommendedName>
        <fullName evidence="11">Olfactory receptor</fullName>
    </recommendedName>
</protein>
<evidence type="ECO:0000256" key="5">
    <source>
        <dbReference type="ARBA" id="ARBA00022989"/>
    </source>
</evidence>
<dbReference type="FunFam" id="1.20.1070.10:FF:000008">
    <property type="entry name" value="Olfactory receptor"/>
    <property type="match status" value="2"/>
</dbReference>
<feature type="transmembrane region" description="Helical" evidence="11">
    <location>
        <begin position="228"/>
        <end position="250"/>
    </location>
</feature>
<evidence type="ECO:0000313" key="14">
    <source>
        <dbReference type="Proteomes" id="UP000694569"/>
    </source>
</evidence>
<proteinExistence type="inferred from homology"/>
<dbReference type="InterPro" id="IPR000276">
    <property type="entry name" value="GPCR_Rhodpsn"/>
</dbReference>
<keyword evidence="7 11" id="KW-0472">Membrane</keyword>
<dbReference type="GO" id="GO:0004984">
    <property type="term" value="F:olfactory receptor activity"/>
    <property type="evidence" value="ECO:0007669"/>
    <property type="project" value="InterPro"/>
</dbReference>
<keyword evidence="11" id="KW-0716">Sensory transduction</keyword>
<dbReference type="Pfam" id="PF13853">
    <property type="entry name" value="7tm_4"/>
    <property type="match status" value="1"/>
</dbReference>
<feature type="transmembrane region" description="Helical" evidence="11">
    <location>
        <begin position="262"/>
        <end position="285"/>
    </location>
</feature>
<evidence type="ECO:0000256" key="4">
    <source>
        <dbReference type="ARBA" id="ARBA00022725"/>
    </source>
</evidence>
<dbReference type="PRINTS" id="PR00245">
    <property type="entry name" value="OLFACTORYR"/>
</dbReference>
<comment type="subcellular location">
    <subcellularLocation>
        <location evidence="1 11">Cell membrane</location>
        <topology evidence="1 11">Multi-pass membrane protein</topology>
    </subcellularLocation>
</comment>
<feature type="transmembrane region" description="Helical" evidence="11">
    <location>
        <begin position="328"/>
        <end position="345"/>
    </location>
</feature>
<dbReference type="Proteomes" id="UP000694569">
    <property type="component" value="Unplaced"/>
</dbReference>
<dbReference type="PROSITE" id="PS00237">
    <property type="entry name" value="G_PROTEIN_RECEP_F1_1"/>
    <property type="match status" value="1"/>
</dbReference>
<reference evidence="13" key="2">
    <citation type="submission" date="2025-09" db="UniProtKB">
        <authorList>
            <consortium name="Ensembl"/>
        </authorList>
    </citation>
    <scope>IDENTIFICATION</scope>
</reference>
<evidence type="ECO:0000256" key="3">
    <source>
        <dbReference type="ARBA" id="ARBA00022692"/>
    </source>
</evidence>
<dbReference type="Ensembl" id="ENSLLET00000040344.1">
    <property type="protein sequence ID" value="ENSLLEP00000038806.1"/>
    <property type="gene ID" value="ENSLLEG00000024549.1"/>
</dbReference>
<feature type="transmembrane region" description="Helical" evidence="11">
    <location>
        <begin position="58"/>
        <end position="79"/>
    </location>
</feature>
<dbReference type="PANTHER" id="PTHR26452">
    <property type="entry name" value="OLFACTORY RECEPTOR"/>
    <property type="match status" value="1"/>
</dbReference>
<dbReference type="CDD" id="cd13954">
    <property type="entry name" value="7tmA_OR"/>
    <property type="match status" value="1"/>
</dbReference>
<comment type="similarity">
    <text evidence="10">Belongs to the G-protein coupled receptor 1 family.</text>
</comment>
<dbReference type="InterPro" id="IPR050516">
    <property type="entry name" value="Olfactory_GPCR"/>
</dbReference>
<evidence type="ECO:0000259" key="12">
    <source>
        <dbReference type="PROSITE" id="PS50262"/>
    </source>
</evidence>
<evidence type="ECO:0000256" key="2">
    <source>
        <dbReference type="ARBA" id="ARBA00022475"/>
    </source>
</evidence>
<dbReference type="SUPFAM" id="SSF81321">
    <property type="entry name" value="Family A G protein-coupled receptor-like"/>
    <property type="match status" value="1"/>
</dbReference>
<dbReference type="PROSITE" id="PS50262">
    <property type="entry name" value="G_PROTEIN_RECEP_F1_2"/>
    <property type="match status" value="1"/>
</dbReference>
<evidence type="ECO:0000313" key="13">
    <source>
        <dbReference type="Ensembl" id="ENSLLEP00000038806.1"/>
    </source>
</evidence>
<feature type="transmembrane region" description="Helical" evidence="11">
    <location>
        <begin position="297"/>
        <end position="316"/>
    </location>
</feature>
<name>A0A8C5QM75_9ANUR</name>
<evidence type="ECO:0000256" key="10">
    <source>
        <dbReference type="RuleBase" id="RU000688"/>
    </source>
</evidence>
<feature type="transmembrane region" description="Helical" evidence="11">
    <location>
        <begin position="26"/>
        <end position="51"/>
    </location>
</feature>
<evidence type="ECO:0000256" key="11">
    <source>
        <dbReference type="RuleBase" id="RU363047"/>
    </source>
</evidence>
<feature type="transmembrane region" description="Helical" evidence="11">
    <location>
        <begin position="130"/>
        <end position="151"/>
    </location>
</feature>
<dbReference type="Gene3D" id="1.20.1070.10">
    <property type="entry name" value="Rhodopsin 7-helix transmembrane proteins"/>
    <property type="match status" value="1"/>
</dbReference>
<accession>A0A8C5QM75</accession>
<evidence type="ECO:0000256" key="8">
    <source>
        <dbReference type="ARBA" id="ARBA00023170"/>
    </source>
</evidence>
<dbReference type="PRINTS" id="PR00237">
    <property type="entry name" value="GPCRRHODOPSN"/>
</dbReference>
<dbReference type="InterPro" id="IPR017452">
    <property type="entry name" value="GPCR_Rhodpsn_7TM"/>
</dbReference>
<organism evidence="13 14">
    <name type="scientific">Leptobrachium leishanense</name>
    <name type="common">Leishan spiny toad</name>
    <dbReference type="NCBI Taxonomy" id="445787"/>
    <lineage>
        <taxon>Eukaryota</taxon>
        <taxon>Metazoa</taxon>
        <taxon>Chordata</taxon>
        <taxon>Craniata</taxon>
        <taxon>Vertebrata</taxon>
        <taxon>Euteleostomi</taxon>
        <taxon>Amphibia</taxon>
        <taxon>Batrachia</taxon>
        <taxon>Anura</taxon>
        <taxon>Pelobatoidea</taxon>
        <taxon>Megophryidae</taxon>
        <taxon>Leptobrachium</taxon>
    </lineage>
</organism>
<dbReference type="GeneTree" id="ENSGT01140000282520"/>
<dbReference type="InterPro" id="IPR000725">
    <property type="entry name" value="Olfact_rcpt"/>
</dbReference>
<reference evidence="13" key="1">
    <citation type="submission" date="2025-08" db="UniProtKB">
        <authorList>
            <consortium name="Ensembl"/>
        </authorList>
    </citation>
    <scope>IDENTIFICATION</scope>
</reference>
<keyword evidence="8 10" id="KW-0675">Receptor</keyword>
<dbReference type="AlphaFoldDB" id="A0A8C5QM75"/>
<keyword evidence="9 10" id="KW-0807">Transducer</keyword>
<keyword evidence="2 11" id="KW-1003">Cell membrane</keyword>
<evidence type="ECO:0000256" key="9">
    <source>
        <dbReference type="ARBA" id="ARBA00023224"/>
    </source>
</evidence>
<evidence type="ECO:0000256" key="1">
    <source>
        <dbReference type="ARBA" id="ARBA00004651"/>
    </source>
</evidence>
<keyword evidence="6 10" id="KW-0297">G-protein coupled receptor</keyword>
<keyword evidence="14" id="KW-1185">Reference proteome</keyword>
<sequence length="346" mass="39714">MMVSFNDSISGFFLLGFSDLHGWEDLLALFLLIIYIMATVSNLLILCMILANPFLHTPMYFFLGNLSILDIAFISVTIPKMLRIFLTNDRYISYVGCLVQLYFYVCLEGTEAFLLAFMAYDRYVAICSPMYYQITMNTNVCIALAIISWLFGNINALVHTTLTFTLPFCRSHDVNHLFSSGSWILGLLYLPYCDDNKINHFFCEIMPLLKLACADTYLNEIVVFTSDFILGICCFLLICISYILIIKVVLKIRSAEGKSKAFSTCASHVTIVSMYYGAVIFTYIRPRSSLSLERDKIVSALYAVFTPTLNPIVYSLRNKEVKESFRKVIKRFSHFMLFIYLLLFYL</sequence>
<keyword evidence="4 11" id="KW-0552">Olfaction</keyword>